<keyword evidence="2" id="KW-1185">Reference proteome</keyword>
<dbReference type="EMBL" id="CP015756">
    <property type="protein sequence ID" value="APC41087.1"/>
    <property type="molecule type" value="Genomic_DNA"/>
</dbReference>
<organism evidence="1 2">
    <name type="scientific">Clostridium estertheticum subsp. estertheticum</name>
    <dbReference type="NCBI Taxonomy" id="1552"/>
    <lineage>
        <taxon>Bacteria</taxon>
        <taxon>Bacillati</taxon>
        <taxon>Bacillota</taxon>
        <taxon>Clostridia</taxon>
        <taxon>Eubacteriales</taxon>
        <taxon>Clostridiaceae</taxon>
        <taxon>Clostridium</taxon>
    </lineage>
</organism>
<accession>A0A1J0GIH2</accession>
<evidence type="ECO:0000313" key="2">
    <source>
        <dbReference type="Proteomes" id="UP000182569"/>
    </source>
</evidence>
<dbReference type="OrthoDB" id="9987144at2"/>
<proteinExistence type="predicted"/>
<name>A0A1J0GIH2_9CLOT</name>
<sequence length="90" mass="10493">MSKQFVKGNVYVFSKKKLLKNMRKIYHNNRSSSRNTWANKVNGNIVTVSNAGNAWVKNYSDENYVKTYSVDPEWCKCIKNNNPKIESEEI</sequence>
<reference evidence="2" key="1">
    <citation type="journal article" date="2016" name="Front. Microbiol.">
        <title>Complete Genome Sequence of Clostridium estertheticum DSM 8809, a Microbe Identified in Spoiled Vacuum Packed Beef.</title>
        <authorList>
            <person name="Yu Z."/>
            <person name="Gunn L."/>
            <person name="Brennan E."/>
            <person name="Reid R."/>
            <person name="Wall P.G."/>
            <person name="Gaora O.P."/>
            <person name="Hurley D."/>
            <person name="Bolton D."/>
            <person name="Fanning S."/>
        </authorList>
    </citation>
    <scope>NUCLEOTIDE SEQUENCE [LARGE SCALE GENOMIC DNA]</scope>
    <source>
        <strain evidence="2">DSM 8809</strain>
    </source>
</reference>
<dbReference type="STRING" id="1552.A7L45_13890"/>
<evidence type="ECO:0000313" key="1">
    <source>
        <dbReference type="EMBL" id="APC41087.1"/>
    </source>
</evidence>
<gene>
    <name evidence="1" type="ORF">A7L45_13890</name>
</gene>
<dbReference type="KEGG" id="ceu:A7L45_13890"/>
<dbReference type="RefSeq" id="WP_071613381.1">
    <property type="nucleotide sequence ID" value="NZ_CP015756.1"/>
</dbReference>
<protein>
    <submittedName>
        <fullName evidence="1">Uncharacterized protein</fullName>
    </submittedName>
</protein>
<dbReference type="AlphaFoldDB" id="A0A1J0GIH2"/>
<dbReference type="Proteomes" id="UP000182569">
    <property type="component" value="Chromosome"/>
</dbReference>